<evidence type="ECO:0000313" key="1">
    <source>
        <dbReference type="EMBL" id="MEQ2312591.1"/>
    </source>
</evidence>
<accession>A0ABV1A2V3</accession>
<protein>
    <submittedName>
        <fullName evidence="1">Uncharacterized protein</fullName>
    </submittedName>
</protein>
<proteinExistence type="predicted"/>
<evidence type="ECO:0000313" key="2">
    <source>
        <dbReference type="Proteomes" id="UP001469553"/>
    </source>
</evidence>
<reference evidence="1 2" key="1">
    <citation type="submission" date="2021-06" db="EMBL/GenBank/DDBJ databases">
        <authorList>
            <person name="Palmer J.M."/>
        </authorList>
    </citation>
    <scope>NUCLEOTIDE SEQUENCE [LARGE SCALE GENOMIC DNA]</scope>
    <source>
        <strain evidence="1 2">AS_MEX2019</strain>
        <tissue evidence="1">Muscle</tissue>
    </source>
</reference>
<organism evidence="1 2">
    <name type="scientific">Ameca splendens</name>
    <dbReference type="NCBI Taxonomy" id="208324"/>
    <lineage>
        <taxon>Eukaryota</taxon>
        <taxon>Metazoa</taxon>
        <taxon>Chordata</taxon>
        <taxon>Craniata</taxon>
        <taxon>Vertebrata</taxon>
        <taxon>Euteleostomi</taxon>
        <taxon>Actinopterygii</taxon>
        <taxon>Neopterygii</taxon>
        <taxon>Teleostei</taxon>
        <taxon>Neoteleostei</taxon>
        <taxon>Acanthomorphata</taxon>
        <taxon>Ovalentaria</taxon>
        <taxon>Atherinomorphae</taxon>
        <taxon>Cyprinodontiformes</taxon>
        <taxon>Goodeidae</taxon>
        <taxon>Ameca</taxon>
    </lineage>
</organism>
<gene>
    <name evidence="1" type="ORF">AMECASPLE_032638</name>
</gene>
<dbReference type="EMBL" id="JAHRIP010079506">
    <property type="protein sequence ID" value="MEQ2312591.1"/>
    <property type="molecule type" value="Genomic_DNA"/>
</dbReference>
<keyword evidence="2" id="KW-1185">Reference proteome</keyword>
<dbReference type="Proteomes" id="UP001469553">
    <property type="component" value="Unassembled WGS sequence"/>
</dbReference>
<comment type="caution">
    <text evidence="1">The sequence shown here is derived from an EMBL/GenBank/DDBJ whole genome shotgun (WGS) entry which is preliminary data.</text>
</comment>
<feature type="non-terminal residue" evidence="1">
    <location>
        <position position="1"/>
    </location>
</feature>
<name>A0ABV1A2V3_9TELE</name>
<sequence>AGLANLIDAMSPVVLPLFGLALLTSVLLAEHGQFPMTSPAFPGNIIFQEEDTVRVITAEL</sequence>